<dbReference type="InterPro" id="IPR010982">
    <property type="entry name" value="Lambda_DNA-bd_dom_sf"/>
</dbReference>
<name>A0A8J3IR27_9CHLR</name>
<accession>A0A8J3IR27</accession>
<dbReference type="Gene3D" id="3.30.450.180">
    <property type="match status" value="1"/>
</dbReference>
<dbReference type="InterPro" id="IPR001387">
    <property type="entry name" value="Cro/C1-type_HTH"/>
</dbReference>
<comment type="caution">
    <text evidence="2">The sequence shown here is derived from an EMBL/GenBank/DDBJ whole genome shotgun (WGS) entry which is preliminary data.</text>
</comment>
<gene>
    <name evidence="2" type="ORF">KSF_070130</name>
</gene>
<dbReference type="EMBL" id="BNJK01000001">
    <property type="protein sequence ID" value="GHO96965.1"/>
    <property type="molecule type" value="Genomic_DNA"/>
</dbReference>
<dbReference type="RefSeq" id="WP_220207552.1">
    <property type="nucleotide sequence ID" value="NZ_BNJK01000001.1"/>
</dbReference>
<keyword evidence="3" id="KW-1185">Reference proteome</keyword>
<dbReference type="Pfam" id="PF13560">
    <property type="entry name" value="HTH_31"/>
    <property type="match status" value="1"/>
</dbReference>
<evidence type="ECO:0000313" key="3">
    <source>
        <dbReference type="Proteomes" id="UP000597444"/>
    </source>
</evidence>
<dbReference type="InterPro" id="IPR041413">
    <property type="entry name" value="MLTR_LBD"/>
</dbReference>
<dbReference type="SUPFAM" id="SSF47413">
    <property type="entry name" value="lambda repressor-like DNA-binding domains"/>
    <property type="match status" value="1"/>
</dbReference>
<dbReference type="GO" id="GO:0003677">
    <property type="term" value="F:DNA binding"/>
    <property type="evidence" value="ECO:0007669"/>
    <property type="project" value="InterPro"/>
</dbReference>
<dbReference type="AlphaFoldDB" id="A0A8J3IR27"/>
<organism evidence="2 3">
    <name type="scientific">Reticulibacter mediterranei</name>
    <dbReference type="NCBI Taxonomy" id="2778369"/>
    <lineage>
        <taxon>Bacteria</taxon>
        <taxon>Bacillati</taxon>
        <taxon>Chloroflexota</taxon>
        <taxon>Ktedonobacteria</taxon>
        <taxon>Ktedonobacterales</taxon>
        <taxon>Reticulibacteraceae</taxon>
        <taxon>Reticulibacter</taxon>
    </lineage>
</organism>
<dbReference type="Pfam" id="PF17765">
    <property type="entry name" value="MLTR_LBD"/>
    <property type="match status" value="1"/>
</dbReference>
<dbReference type="Proteomes" id="UP000597444">
    <property type="component" value="Unassembled WGS sequence"/>
</dbReference>
<dbReference type="PANTHER" id="PTHR35010">
    <property type="entry name" value="BLL4672 PROTEIN-RELATED"/>
    <property type="match status" value="1"/>
</dbReference>
<dbReference type="SMART" id="SM00530">
    <property type="entry name" value="HTH_XRE"/>
    <property type="match status" value="1"/>
</dbReference>
<dbReference type="PANTHER" id="PTHR35010:SF3">
    <property type="entry name" value="BLL4873 PROTEIN"/>
    <property type="match status" value="1"/>
</dbReference>
<sequence length="468" mass="53523">MSEEERRQALSEFLRTRRARLSPADVGLPGNRRRRTPGLRREEVALLANIGTSWYVALEQGRDIHPSEQVLDSIAQALRLTAPEQQHLFVLAGQSLPTQWSLSEEEQISPALQQAVKALDPHPAFVLGRRWGVLAWNRAAATVLTYGKASAVHPQNLLWTHFTDPLARKVYPDWEQSARLMIAVLRTESARFPEDPWFGEMIEKLQKESAFFRLWWSCYDVPDDLNGRKEMNHPILGHLEFDTVTLLAPAHPDLKIILYISSPSTHSKIVYHLAAPTSEPHLEHNSDQTSRRIREPYLQLVDSILQAEARRMWERQHDLLPSHMNADAPDWSSSPEVLRSSCLGQALLIIAECAQDGFVEAEAVHQAIQMVTQSLYGDSQSNDCLFPKDFHSTPVGQLVNQAYIRLYPLQELLTAKQAYQLAGVARQTLYERKDRGKLTTIYWHDELRFVRSEIVAWKEKRTEPSRRA</sequence>
<evidence type="ECO:0000313" key="2">
    <source>
        <dbReference type="EMBL" id="GHO96965.1"/>
    </source>
</evidence>
<proteinExistence type="predicted"/>
<evidence type="ECO:0000259" key="1">
    <source>
        <dbReference type="SMART" id="SM00530"/>
    </source>
</evidence>
<protein>
    <recommendedName>
        <fullName evidence="1">HTH cro/C1-type domain-containing protein</fullName>
    </recommendedName>
</protein>
<reference evidence="2" key="1">
    <citation type="submission" date="2020-10" db="EMBL/GenBank/DDBJ databases">
        <title>Taxonomic study of unclassified bacteria belonging to the class Ktedonobacteria.</title>
        <authorList>
            <person name="Yabe S."/>
            <person name="Wang C.M."/>
            <person name="Zheng Y."/>
            <person name="Sakai Y."/>
            <person name="Cavaletti L."/>
            <person name="Monciardini P."/>
            <person name="Donadio S."/>
        </authorList>
    </citation>
    <scope>NUCLEOTIDE SEQUENCE</scope>
    <source>
        <strain evidence="2">ID150040</strain>
    </source>
</reference>
<feature type="domain" description="HTH cro/C1-type" evidence="1">
    <location>
        <begin position="13"/>
        <end position="85"/>
    </location>
</feature>
<dbReference type="Gene3D" id="1.10.260.40">
    <property type="entry name" value="lambda repressor-like DNA-binding domains"/>
    <property type="match status" value="1"/>
</dbReference>